<organism evidence="2">
    <name type="scientific">Mesocestoides corti</name>
    <name type="common">Flatworm</name>
    <dbReference type="NCBI Taxonomy" id="53468"/>
    <lineage>
        <taxon>Eukaryota</taxon>
        <taxon>Metazoa</taxon>
        <taxon>Spiralia</taxon>
        <taxon>Lophotrochozoa</taxon>
        <taxon>Platyhelminthes</taxon>
        <taxon>Cestoda</taxon>
        <taxon>Eucestoda</taxon>
        <taxon>Cyclophyllidea</taxon>
        <taxon>Mesocestoididae</taxon>
        <taxon>Mesocestoides</taxon>
    </lineage>
</organism>
<dbReference type="WBParaSite" id="MCU_007400-RB">
    <property type="protein sequence ID" value="MCU_007400-RB"/>
    <property type="gene ID" value="MCU_007400"/>
</dbReference>
<proteinExistence type="predicted"/>
<sequence>MGVEESKLAVAHRYADQYLHSCSHVKGGQWVLIHTSTLDEWKRKYRALFNFYEDTMECPYNRPSECTVSFCLSKQNIINLSKRRGPFSFHKHRKQSKLAEHFEYNHIPAHLSSVQNLHFKSILCTHDGLAIVHLARNLITQFGIVDLHIHKFLGTFGRQTVKYSTDSVAAQISPDGSLCLVRLPWSRTNRITTLQLYNLRTKELVTELPLTTDNIRFRPVPPPPPPPPQPQPPSLRLPFVHPFLTLGWTTPDDLENQTRSSQSARRPAPNEVEEEEAEVRVRAFGGYNQPASILFDFDPRFENSRIALANVHFVEPQRPDCPTLRRYSLVEGFFEGQEPILCLVRLPSWQRIAKTRNFGETPEPRVGSVGAGNLRGRGTSDGAFNSATATGINILKVFYSRAGHLIFAVVATTMSCRCNSLAQGLLFSPFHPSGTDATGSTSAPDVSEHRGWGFGGVAEASEAVESPGSRLRHSHASPPPGCTSLFITVFHGDTLDTLRVIRFDRPICPLHTCPTNYIPVMSKCGSRMALVALATVGGDRSVAAQRRGGKGGGGRRVTSTSLADVSLECAGGGTPRRKRTSTLNVPSPRPGSSHIPFNHTEHGIDWETSLMEYDLNQAEPVSHVRSSVIDSGNCSPGTRKLQEVVFVYQLDPPPTLQAIVRQKIRQYFPDSALDNLGLPPGIVAYLRFKPSFACSGSCLSRSASVSTLQTLRSNSLELH</sequence>
<name>A0A5K3FE07_MESCO</name>
<feature type="region of interest" description="Disordered" evidence="1">
    <location>
        <begin position="568"/>
        <end position="598"/>
    </location>
</feature>
<reference evidence="2" key="1">
    <citation type="submission" date="2019-11" db="UniProtKB">
        <authorList>
            <consortium name="WormBaseParasite"/>
        </authorList>
    </citation>
    <scope>IDENTIFICATION</scope>
</reference>
<accession>A0A5K3FE07</accession>
<feature type="region of interest" description="Disordered" evidence="1">
    <location>
        <begin position="249"/>
        <end position="276"/>
    </location>
</feature>
<evidence type="ECO:0000256" key="1">
    <source>
        <dbReference type="SAM" id="MobiDB-lite"/>
    </source>
</evidence>
<feature type="compositionally biased region" description="Pro residues" evidence="1">
    <location>
        <begin position="219"/>
        <end position="235"/>
    </location>
</feature>
<feature type="region of interest" description="Disordered" evidence="1">
    <location>
        <begin position="214"/>
        <end position="236"/>
    </location>
</feature>
<evidence type="ECO:0000313" key="2">
    <source>
        <dbReference type="WBParaSite" id="MCU_007400-RB"/>
    </source>
</evidence>
<dbReference type="AlphaFoldDB" id="A0A5K3FE07"/>
<protein>
    <submittedName>
        <fullName evidence="2">SOCS box domain-containing protein</fullName>
    </submittedName>
</protein>